<evidence type="ECO:0000256" key="7">
    <source>
        <dbReference type="ARBA" id="ARBA00023303"/>
    </source>
</evidence>
<feature type="compositionally biased region" description="Polar residues" evidence="9">
    <location>
        <begin position="246"/>
        <end position="256"/>
    </location>
</feature>
<dbReference type="GO" id="GO:0015271">
    <property type="term" value="F:outward rectifier potassium channel activity"/>
    <property type="evidence" value="ECO:0007669"/>
    <property type="project" value="TreeGrafter"/>
</dbReference>
<keyword evidence="5 8" id="KW-0406">Ion transport</keyword>
<evidence type="ECO:0000256" key="6">
    <source>
        <dbReference type="ARBA" id="ARBA00023136"/>
    </source>
</evidence>
<dbReference type="Proteomes" id="UP000009046">
    <property type="component" value="Unassembled WGS sequence"/>
</dbReference>
<dbReference type="PANTHER" id="PTHR11003:SF249">
    <property type="entry name" value="TWO PORE POTASSIUM CHANNEL PROTEIN SUP-9"/>
    <property type="match status" value="1"/>
</dbReference>
<feature type="domain" description="Potassium channel" evidence="11">
    <location>
        <begin position="127"/>
        <end position="204"/>
    </location>
</feature>
<dbReference type="RefSeq" id="XP_002431253.1">
    <property type="nucleotide sequence ID" value="XM_002431208.1"/>
</dbReference>
<dbReference type="GO" id="GO:0005886">
    <property type="term" value="C:plasma membrane"/>
    <property type="evidence" value="ECO:0007669"/>
    <property type="project" value="TreeGrafter"/>
</dbReference>
<keyword evidence="4 10" id="KW-1133">Transmembrane helix</keyword>
<dbReference type="Gene3D" id="1.10.287.70">
    <property type="match status" value="1"/>
</dbReference>
<feature type="transmembrane region" description="Helical" evidence="10">
    <location>
        <begin position="179"/>
        <end position="203"/>
    </location>
</feature>
<name>E0VYQ9_PEDHC</name>
<dbReference type="EnsemblMetazoa" id="PHUM517180-RA">
    <property type="protein sequence ID" value="PHUM517180-PA"/>
    <property type="gene ID" value="PHUM517180"/>
</dbReference>
<keyword evidence="6 10" id="KW-0472">Membrane</keyword>
<dbReference type="InParanoid" id="E0VYQ9"/>
<dbReference type="EMBL" id="AAZO01006285">
    <property type="status" value="NOT_ANNOTATED_CDS"/>
    <property type="molecule type" value="Genomic_DNA"/>
</dbReference>
<proteinExistence type="inferred from homology"/>
<keyword evidence="3 8" id="KW-0812">Transmembrane</keyword>
<gene>
    <name evidence="13" type="primary">8233232</name>
    <name evidence="12" type="ORF">Phum_PHUM517180</name>
</gene>
<evidence type="ECO:0000256" key="9">
    <source>
        <dbReference type="SAM" id="MobiDB-lite"/>
    </source>
</evidence>
<dbReference type="CTD" id="8233232"/>
<keyword evidence="14" id="KW-1185">Reference proteome</keyword>
<evidence type="ECO:0000256" key="5">
    <source>
        <dbReference type="ARBA" id="ARBA00023065"/>
    </source>
</evidence>
<dbReference type="HOGENOM" id="CLU_022504_6_1_1"/>
<dbReference type="eggNOG" id="KOG1418">
    <property type="taxonomic scope" value="Eukaryota"/>
</dbReference>
<keyword evidence="7 8" id="KW-0407">Ion channel</keyword>
<dbReference type="GO" id="GO:0022841">
    <property type="term" value="F:potassium ion leak channel activity"/>
    <property type="evidence" value="ECO:0007669"/>
    <property type="project" value="TreeGrafter"/>
</dbReference>
<sequence>MYSRRQEDLEEFIEKVIIANGRGVSIIKNVTGNTNWSFGQSLFFSSTIVTTIGYGQVAPLSKLGKFFCIAYGMLGIPLNLMFLSASVQRLMIPSNNLLNLLNNNLNHLFKPLVIKIIHFIIVSLSFVTFFVFIPGGIFNYLESDWDFMDSIYYCFISLTTIGLGDYVPGDSLNQPHRDIYKIITTGYLFTGLIFLVFTLSVFYEIPQLNLGNFFLMESDEMMPTTRRKPEENFDKSRWEKHDPYESSISGLKYTQN</sequence>
<dbReference type="OMA" id="SAWCFGL"/>
<dbReference type="OrthoDB" id="297496at2759"/>
<dbReference type="AlphaFoldDB" id="E0VYQ9"/>
<dbReference type="InterPro" id="IPR003280">
    <property type="entry name" value="2pore_dom_K_chnl"/>
</dbReference>
<protein>
    <submittedName>
        <fullName evidence="12 13">Acid-sensitive two pore domain K+ channel dTASK-7, putative</fullName>
    </submittedName>
</protein>
<accession>E0VYQ9</accession>
<evidence type="ECO:0000313" key="14">
    <source>
        <dbReference type="Proteomes" id="UP000009046"/>
    </source>
</evidence>
<feature type="compositionally biased region" description="Basic and acidic residues" evidence="9">
    <location>
        <begin position="227"/>
        <end position="244"/>
    </location>
</feature>
<dbReference type="VEuPathDB" id="VectorBase:PHUM517180"/>
<feature type="transmembrane region" description="Helical" evidence="10">
    <location>
        <begin position="112"/>
        <end position="138"/>
    </location>
</feature>
<evidence type="ECO:0000256" key="10">
    <source>
        <dbReference type="SAM" id="Phobius"/>
    </source>
</evidence>
<evidence type="ECO:0000259" key="11">
    <source>
        <dbReference type="Pfam" id="PF07885"/>
    </source>
</evidence>
<reference evidence="12" key="2">
    <citation type="submission" date="2007-04" db="EMBL/GenBank/DDBJ databases">
        <title>The genome of the human body louse.</title>
        <authorList>
            <consortium name="The Human Body Louse Genome Consortium"/>
            <person name="Kirkness E."/>
            <person name="Walenz B."/>
            <person name="Hass B."/>
            <person name="Bruggner R."/>
            <person name="Strausberg R."/>
        </authorList>
    </citation>
    <scope>NUCLEOTIDE SEQUENCE</scope>
    <source>
        <strain evidence="12">USDA</strain>
    </source>
</reference>
<feature type="transmembrane region" description="Helical" evidence="10">
    <location>
        <begin position="69"/>
        <end position="92"/>
    </location>
</feature>
<reference evidence="12" key="1">
    <citation type="submission" date="2007-04" db="EMBL/GenBank/DDBJ databases">
        <title>Annotation of Pediculus humanus corporis strain USDA.</title>
        <authorList>
            <person name="Kirkness E."/>
            <person name="Hannick L."/>
            <person name="Hass B."/>
            <person name="Bruggner R."/>
            <person name="Lawson D."/>
            <person name="Bidwell S."/>
            <person name="Joardar V."/>
            <person name="Caler E."/>
            <person name="Walenz B."/>
            <person name="Inman J."/>
            <person name="Schobel S."/>
            <person name="Galinsky K."/>
            <person name="Amedeo P."/>
            <person name="Strausberg R."/>
        </authorList>
    </citation>
    <scope>NUCLEOTIDE SEQUENCE</scope>
    <source>
        <strain evidence="12">USDA</strain>
    </source>
</reference>
<evidence type="ECO:0000256" key="2">
    <source>
        <dbReference type="ARBA" id="ARBA00022448"/>
    </source>
</evidence>
<organism>
    <name type="scientific">Pediculus humanus subsp. corporis</name>
    <name type="common">Body louse</name>
    <dbReference type="NCBI Taxonomy" id="121224"/>
    <lineage>
        <taxon>Eukaryota</taxon>
        <taxon>Metazoa</taxon>
        <taxon>Ecdysozoa</taxon>
        <taxon>Arthropoda</taxon>
        <taxon>Hexapoda</taxon>
        <taxon>Insecta</taxon>
        <taxon>Pterygota</taxon>
        <taxon>Neoptera</taxon>
        <taxon>Paraneoptera</taxon>
        <taxon>Psocodea</taxon>
        <taxon>Troctomorpha</taxon>
        <taxon>Phthiraptera</taxon>
        <taxon>Anoplura</taxon>
        <taxon>Pediculidae</taxon>
        <taxon>Pediculus</taxon>
    </lineage>
</organism>
<dbReference type="PRINTS" id="PR01333">
    <property type="entry name" value="2POREKCHANEL"/>
</dbReference>
<comment type="similarity">
    <text evidence="8">Belongs to the two pore domain potassium channel (TC 1.A.1.8) family.</text>
</comment>
<comment type="subcellular location">
    <subcellularLocation>
        <location evidence="1">Membrane</location>
        <topology evidence="1">Multi-pass membrane protein</topology>
    </subcellularLocation>
</comment>
<keyword evidence="2 8" id="KW-0813">Transport</keyword>
<dbReference type="KEGG" id="phu:Phum_PHUM517180"/>
<evidence type="ECO:0000313" key="12">
    <source>
        <dbReference type="EMBL" id="EEB18515.1"/>
    </source>
</evidence>
<dbReference type="GO" id="GO:0030322">
    <property type="term" value="P:stabilization of membrane potential"/>
    <property type="evidence" value="ECO:0007669"/>
    <property type="project" value="TreeGrafter"/>
</dbReference>
<evidence type="ECO:0000256" key="4">
    <source>
        <dbReference type="ARBA" id="ARBA00022989"/>
    </source>
</evidence>
<evidence type="ECO:0000256" key="8">
    <source>
        <dbReference type="RuleBase" id="RU003857"/>
    </source>
</evidence>
<dbReference type="SUPFAM" id="SSF81324">
    <property type="entry name" value="Voltage-gated potassium channels"/>
    <property type="match status" value="2"/>
</dbReference>
<evidence type="ECO:0000256" key="1">
    <source>
        <dbReference type="ARBA" id="ARBA00004141"/>
    </source>
</evidence>
<feature type="transmembrane region" description="Helical" evidence="10">
    <location>
        <begin position="150"/>
        <end position="167"/>
    </location>
</feature>
<dbReference type="PRINTS" id="PR01586">
    <property type="entry name" value="TWIKCHANNEL"/>
</dbReference>
<evidence type="ECO:0000313" key="13">
    <source>
        <dbReference type="EnsemblMetazoa" id="PHUM517180-PA"/>
    </source>
</evidence>
<dbReference type="EMBL" id="DS235846">
    <property type="protein sequence ID" value="EEB18515.1"/>
    <property type="molecule type" value="Genomic_DNA"/>
</dbReference>
<feature type="domain" description="Potassium channel" evidence="11">
    <location>
        <begin position="31"/>
        <end position="90"/>
    </location>
</feature>
<dbReference type="PANTHER" id="PTHR11003">
    <property type="entry name" value="POTASSIUM CHANNEL, SUBFAMILY K"/>
    <property type="match status" value="1"/>
</dbReference>
<feature type="region of interest" description="Disordered" evidence="9">
    <location>
        <begin position="225"/>
        <end position="256"/>
    </location>
</feature>
<dbReference type="InterPro" id="IPR013099">
    <property type="entry name" value="K_chnl_dom"/>
</dbReference>
<reference evidence="13" key="3">
    <citation type="submission" date="2021-02" db="UniProtKB">
        <authorList>
            <consortium name="EnsemblMetazoa"/>
        </authorList>
    </citation>
    <scope>IDENTIFICATION</scope>
    <source>
        <strain evidence="13">USDA</strain>
    </source>
</reference>
<evidence type="ECO:0000256" key="3">
    <source>
        <dbReference type="ARBA" id="ARBA00022692"/>
    </source>
</evidence>
<dbReference type="Pfam" id="PF07885">
    <property type="entry name" value="Ion_trans_2"/>
    <property type="match status" value="2"/>
</dbReference>
<dbReference type="GeneID" id="8233232"/>
<dbReference type="InterPro" id="IPR005408">
    <property type="entry name" value="2pore_dom_K_chnl_TWIK"/>
</dbReference>